<dbReference type="InterPro" id="IPR050265">
    <property type="entry name" value="Fe/Mn_Superoxide_Dismutase"/>
</dbReference>
<dbReference type="InterPro" id="IPR019832">
    <property type="entry name" value="Mn/Fe_SOD_C"/>
</dbReference>
<name>A0ABT5C104_9BACT</name>
<evidence type="ECO:0000259" key="5">
    <source>
        <dbReference type="Pfam" id="PF02777"/>
    </source>
</evidence>
<feature type="domain" description="Manganese/iron superoxide dismutase C-terminal" evidence="5">
    <location>
        <begin position="92"/>
        <end position="192"/>
    </location>
</feature>
<sequence>MAREPKNFDNLLGGNAKGLSDLQLKAHFTLYQGYVKKLNEIWEQLGKADRSAPNYSYNAYSELKRREPVAFNGTVLHELYFENIGNGSTQPSAQSKKLIEASFGSFDAWLADAKAALLSAHGWTVLVYDYQEQKLFNNLIRTEHDVGLFANTHIMVAVDAWEHAYFADYQTKKADYVANVLSGLNWDVINARLAQIGPHAQQG</sequence>
<dbReference type="EC" id="1.15.1.1" evidence="2"/>
<evidence type="ECO:0000313" key="7">
    <source>
        <dbReference type="Proteomes" id="UP001217485"/>
    </source>
</evidence>
<dbReference type="InterPro" id="IPR019833">
    <property type="entry name" value="Mn/Fe_SOD_BS"/>
</dbReference>
<accession>A0ABT5C104</accession>
<dbReference type="PROSITE" id="PS00088">
    <property type="entry name" value="SOD_MN"/>
    <property type="match status" value="1"/>
</dbReference>
<dbReference type="RefSeq" id="WP_272097123.1">
    <property type="nucleotide sequence ID" value="NZ_JAQNDK010000002.1"/>
</dbReference>
<protein>
    <recommendedName>
        <fullName evidence="2">superoxide dismutase</fullName>
        <ecNumber evidence="2">1.15.1.1</ecNumber>
    </recommendedName>
</protein>
<keyword evidence="3" id="KW-0479">Metal-binding</keyword>
<evidence type="ECO:0000256" key="1">
    <source>
        <dbReference type="ARBA" id="ARBA00008714"/>
    </source>
</evidence>
<dbReference type="PANTHER" id="PTHR11404:SF6">
    <property type="entry name" value="SUPEROXIDE DISMUTASE [MN], MITOCHONDRIAL"/>
    <property type="match status" value="1"/>
</dbReference>
<dbReference type="Pfam" id="PF02777">
    <property type="entry name" value="Sod_Fe_C"/>
    <property type="match status" value="1"/>
</dbReference>
<dbReference type="PANTHER" id="PTHR11404">
    <property type="entry name" value="SUPEROXIDE DISMUTASE 2"/>
    <property type="match status" value="1"/>
</dbReference>
<evidence type="ECO:0000313" key="6">
    <source>
        <dbReference type="EMBL" id="MDC0680098.1"/>
    </source>
</evidence>
<evidence type="ECO:0000256" key="3">
    <source>
        <dbReference type="ARBA" id="ARBA00022723"/>
    </source>
</evidence>
<dbReference type="SUPFAM" id="SSF54719">
    <property type="entry name" value="Fe,Mn superoxide dismutase (SOD), C-terminal domain"/>
    <property type="match status" value="1"/>
</dbReference>
<keyword evidence="4" id="KW-0560">Oxidoreductase</keyword>
<dbReference type="InterPro" id="IPR036324">
    <property type="entry name" value="Mn/Fe_SOD_N_sf"/>
</dbReference>
<evidence type="ECO:0000256" key="4">
    <source>
        <dbReference type="ARBA" id="ARBA00023002"/>
    </source>
</evidence>
<dbReference type="Proteomes" id="UP001217485">
    <property type="component" value="Unassembled WGS sequence"/>
</dbReference>
<dbReference type="Gene3D" id="3.55.40.20">
    <property type="entry name" value="Iron/manganese superoxide dismutase, C-terminal domain"/>
    <property type="match status" value="1"/>
</dbReference>
<dbReference type="InterPro" id="IPR036314">
    <property type="entry name" value="SOD_C_sf"/>
</dbReference>
<comment type="caution">
    <text evidence="6">The sequence shown here is derived from an EMBL/GenBank/DDBJ whole genome shotgun (WGS) entry which is preliminary data.</text>
</comment>
<dbReference type="SUPFAM" id="SSF46609">
    <property type="entry name" value="Fe,Mn superoxide dismutase (SOD), N-terminal domain"/>
    <property type="match status" value="1"/>
</dbReference>
<keyword evidence="7" id="KW-1185">Reference proteome</keyword>
<dbReference type="EMBL" id="JAQNDK010000002">
    <property type="protein sequence ID" value="MDC0680098.1"/>
    <property type="molecule type" value="Genomic_DNA"/>
</dbReference>
<comment type="similarity">
    <text evidence="1">Belongs to the iron/manganese superoxide dismutase family.</text>
</comment>
<dbReference type="PIRSF" id="PIRSF000349">
    <property type="entry name" value="SODismutase"/>
    <property type="match status" value="1"/>
</dbReference>
<dbReference type="InterPro" id="IPR001189">
    <property type="entry name" value="Mn/Fe_SOD"/>
</dbReference>
<evidence type="ECO:0000256" key="2">
    <source>
        <dbReference type="ARBA" id="ARBA00012682"/>
    </source>
</evidence>
<proteinExistence type="inferred from homology"/>
<organism evidence="6 7">
    <name type="scientific">Sorangium atrum</name>
    <dbReference type="NCBI Taxonomy" id="2995308"/>
    <lineage>
        <taxon>Bacteria</taxon>
        <taxon>Pseudomonadati</taxon>
        <taxon>Myxococcota</taxon>
        <taxon>Polyangia</taxon>
        <taxon>Polyangiales</taxon>
        <taxon>Polyangiaceae</taxon>
        <taxon>Sorangium</taxon>
    </lineage>
</organism>
<gene>
    <name evidence="6" type="ORF">POL72_20325</name>
</gene>
<reference evidence="6 7" key="1">
    <citation type="submission" date="2023-01" db="EMBL/GenBank/DDBJ databases">
        <title>Minimal conservation of predation-associated metabolite biosynthetic gene clusters underscores biosynthetic potential of Myxococcota including descriptions for ten novel species: Archangium lansinium sp. nov., Myxococcus landrumus sp. nov., Nannocystis bai.</title>
        <authorList>
            <person name="Ahearne A."/>
            <person name="Stevens C."/>
            <person name="Dowd S."/>
        </authorList>
    </citation>
    <scope>NUCLEOTIDE SEQUENCE [LARGE SCALE GENOMIC DNA]</scope>
    <source>
        <strain evidence="6 7">WIWO2</strain>
    </source>
</reference>